<dbReference type="RefSeq" id="XP_022457414.1">
    <property type="nucleotide sequence ID" value="XM_022603543.1"/>
</dbReference>
<dbReference type="GeneID" id="34518802"/>
<reference evidence="5" key="2">
    <citation type="submission" date="2014-02" db="EMBL/GenBank/DDBJ databases">
        <title>Complete DNA sequence of /Kuraishia capsulata/ illustrates novel genomic features among budding yeasts (/Saccharomycotina/).</title>
        <authorList>
            <person name="Morales L."/>
            <person name="Noel B."/>
            <person name="Porcel B."/>
            <person name="Marcet-Houben M."/>
            <person name="Hullo M-F."/>
            <person name="Sacerdot C."/>
            <person name="Tekaia F."/>
            <person name="Leh-Louis V."/>
            <person name="Despons L."/>
            <person name="Khanna V."/>
            <person name="Aury J-M."/>
            <person name="Barbe V."/>
            <person name="Couloux A."/>
            <person name="Labadie K."/>
            <person name="Pelletier E."/>
            <person name="Souciet J-L."/>
            <person name="Boekhout T."/>
            <person name="Gabaldon T."/>
            <person name="Wincker P."/>
            <person name="Dujon B."/>
        </authorList>
    </citation>
    <scope>NUCLEOTIDE SEQUENCE</scope>
    <source>
        <strain evidence="5">CBS 1993</strain>
    </source>
</reference>
<comment type="cofactor">
    <cofactor evidence="1">
        <name>FMN</name>
        <dbReference type="ChEBI" id="CHEBI:58210"/>
    </cofactor>
</comment>
<dbReference type="Proteomes" id="UP000019384">
    <property type="component" value="Unassembled WGS sequence"/>
</dbReference>
<dbReference type="CDD" id="cd02933">
    <property type="entry name" value="OYE_like_FMN"/>
    <property type="match status" value="1"/>
</dbReference>
<dbReference type="Pfam" id="PF00724">
    <property type="entry name" value="Oxidored_FMN"/>
    <property type="match status" value="1"/>
</dbReference>
<dbReference type="OrthoDB" id="276546at2759"/>
<dbReference type="STRING" id="1382522.W6MKV6"/>
<dbReference type="PANTHER" id="PTHR22893:SF129">
    <property type="entry name" value="FLAVIN OXIDOREDUCTASE HXNT"/>
    <property type="match status" value="1"/>
</dbReference>
<proteinExistence type="inferred from homology"/>
<dbReference type="Gene3D" id="3.20.20.70">
    <property type="entry name" value="Aldolase class I"/>
    <property type="match status" value="1"/>
</dbReference>
<dbReference type="HOGENOM" id="CLU_012153_0_0_1"/>
<dbReference type="FunFam" id="3.20.20.70:FF:000059">
    <property type="entry name" value="N-ethylmaleimide reductase, FMN-linked"/>
    <property type="match status" value="1"/>
</dbReference>
<keyword evidence="6" id="KW-1185">Reference proteome</keyword>
<accession>W6MKV6</accession>
<dbReference type="GO" id="GO:0005829">
    <property type="term" value="C:cytosol"/>
    <property type="evidence" value="ECO:0007669"/>
    <property type="project" value="UniProtKB-ARBA"/>
</dbReference>
<dbReference type="AlphaFoldDB" id="W6MKV6"/>
<evidence type="ECO:0000256" key="3">
    <source>
        <dbReference type="ARBA" id="ARBA00023002"/>
    </source>
</evidence>
<dbReference type="PANTHER" id="PTHR22893">
    <property type="entry name" value="NADH OXIDOREDUCTASE-RELATED"/>
    <property type="match status" value="1"/>
</dbReference>
<evidence type="ECO:0000256" key="2">
    <source>
        <dbReference type="ARBA" id="ARBA00005979"/>
    </source>
</evidence>
<dbReference type="GO" id="GO:0010181">
    <property type="term" value="F:FMN binding"/>
    <property type="evidence" value="ECO:0007669"/>
    <property type="project" value="InterPro"/>
</dbReference>
<evidence type="ECO:0000313" key="5">
    <source>
        <dbReference type="EMBL" id="CDK25402.1"/>
    </source>
</evidence>
<dbReference type="GO" id="GO:0016628">
    <property type="term" value="F:oxidoreductase activity, acting on the CH-CH group of donors, NAD or NADP as acceptor"/>
    <property type="evidence" value="ECO:0007669"/>
    <property type="project" value="UniProtKB-ARBA"/>
</dbReference>
<protein>
    <recommendedName>
        <fullName evidence="4">NADH:flavin oxidoreductase/NADH oxidase N-terminal domain-containing protein</fullName>
    </recommendedName>
</protein>
<comment type="similarity">
    <text evidence="2">Belongs to the NADH:flavin oxidoreductase/NADH oxidase family.</text>
</comment>
<reference evidence="5" key="1">
    <citation type="submission" date="2013-12" db="EMBL/GenBank/DDBJ databases">
        <authorList>
            <person name="Genoscope - CEA"/>
        </authorList>
    </citation>
    <scope>NUCLEOTIDE SEQUENCE</scope>
    <source>
        <strain evidence="5">CBS 1993</strain>
    </source>
</reference>
<keyword evidence="3" id="KW-0560">Oxidoreductase</keyword>
<evidence type="ECO:0000313" key="6">
    <source>
        <dbReference type="Proteomes" id="UP000019384"/>
    </source>
</evidence>
<dbReference type="SUPFAM" id="SSF51395">
    <property type="entry name" value="FMN-linked oxidoreductases"/>
    <property type="match status" value="1"/>
</dbReference>
<organism evidence="5 6">
    <name type="scientific">Kuraishia capsulata CBS 1993</name>
    <dbReference type="NCBI Taxonomy" id="1382522"/>
    <lineage>
        <taxon>Eukaryota</taxon>
        <taxon>Fungi</taxon>
        <taxon>Dikarya</taxon>
        <taxon>Ascomycota</taxon>
        <taxon>Saccharomycotina</taxon>
        <taxon>Pichiomycetes</taxon>
        <taxon>Pichiales</taxon>
        <taxon>Pichiaceae</taxon>
        <taxon>Kuraishia</taxon>
    </lineage>
</organism>
<dbReference type="InterPro" id="IPR013785">
    <property type="entry name" value="Aldolase_TIM"/>
</dbReference>
<dbReference type="InterPro" id="IPR045247">
    <property type="entry name" value="Oye-like"/>
</dbReference>
<gene>
    <name evidence="5" type="ORF">KUCA_T00001371001</name>
</gene>
<dbReference type="InterPro" id="IPR001155">
    <property type="entry name" value="OxRdtase_FMN_N"/>
</dbReference>
<dbReference type="EMBL" id="HG793126">
    <property type="protein sequence ID" value="CDK25402.1"/>
    <property type="molecule type" value="Genomic_DNA"/>
</dbReference>
<evidence type="ECO:0000256" key="1">
    <source>
        <dbReference type="ARBA" id="ARBA00001917"/>
    </source>
</evidence>
<dbReference type="GO" id="GO:0003959">
    <property type="term" value="F:NADPH dehydrogenase activity"/>
    <property type="evidence" value="ECO:0007669"/>
    <property type="project" value="TreeGrafter"/>
</dbReference>
<sequence>MPEASPLFEAFKLGSTNLSHRIALAPCTRLRGEKLKDFWIPGDLMVEYYSQRASEGGLLLTEACPISATACGYLGSAGIFTPEQIAGWKRVTDAVHKKGGKIYCQLWHVGRATVAQLIGGIQPISAVSTPIKGPSFVPGVDYADAPPRAMFGSDFEEIIQNFVDAAKIAINDANFDGVEVHGANGYLLDQFFHDNVNTRKDEYGGSIENRVKFPLQVLEAVIAAVGGAKTGIRLSPYNFYQDTKDSDPNKNWAYICEKIADLKETVSYVHMIEPRFDEVLSEEDKLKSLEDQVIRRQEFSLDPFRNILKARGIAFIRAGGFSKEDAIEKLSAGKADIIAFGRSFLSNPDLVDRYAKDLALSKYDRSTFYGSNPPNTGYTDYPVFAESELAA</sequence>
<name>W6MKV6_9ASCO</name>
<feature type="domain" description="NADH:flavin oxidoreductase/NADH oxidase N-terminal" evidence="4">
    <location>
        <begin position="7"/>
        <end position="359"/>
    </location>
</feature>
<evidence type="ECO:0000259" key="4">
    <source>
        <dbReference type="Pfam" id="PF00724"/>
    </source>
</evidence>